<dbReference type="InterPro" id="IPR000276">
    <property type="entry name" value="GPCR_Rhodpsn"/>
</dbReference>
<keyword evidence="5 14" id="KW-0552">Olfaction</keyword>
<feature type="transmembrane region" description="Helical" evidence="14">
    <location>
        <begin position="60"/>
        <end position="79"/>
    </location>
</feature>
<evidence type="ECO:0000313" key="16">
    <source>
        <dbReference type="EMBL" id="KAG8596504.1"/>
    </source>
</evidence>
<dbReference type="PANTHER" id="PTHR24242:SF359">
    <property type="entry name" value="ODORANT RECEPTOR-RELATED"/>
    <property type="match status" value="1"/>
</dbReference>
<dbReference type="GO" id="GO:0005886">
    <property type="term" value="C:plasma membrane"/>
    <property type="evidence" value="ECO:0007669"/>
    <property type="project" value="UniProtKB-SubCell"/>
</dbReference>
<comment type="similarity">
    <text evidence="13">Belongs to the G-protein coupled receptor 1 family.</text>
</comment>
<keyword evidence="4 13" id="KW-0812">Transmembrane</keyword>
<dbReference type="FunFam" id="1.20.1070.10:FF:000001">
    <property type="entry name" value="Olfactory receptor"/>
    <property type="match status" value="1"/>
</dbReference>
<evidence type="ECO:0000256" key="6">
    <source>
        <dbReference type="ARBA" id="ARBA00022989"/>
    </source>
</evidence>
<feature type="domain" description="G-protein coupled receptors family 1 profile" evidence="15">
    <location>
        <begin position="40"/>
        <end position="290"/>
    </location>
</feature>
<dbReference type="InterPro" id="IPR017452">
    <property type="entry name" value="GPCR_Rhodpsn_7TM"/>
</dbReference>
<keyword evidence="8 14" id="KW-0472">Membrane</keyword>
<keyword evidence="10 13" id="KW-0675">Receptor</keyword>
<dbReference type="PANTHER" id="PTHR24242">
    <property type="entry name" value="G-PROTEIN COUPLED RECEPTOR"/>
    <property type="match status" value="1"/>
</dbReference>
<accession>A0AAV7DHZ0</accession>
<feature type="transmembrane region" description="Helical" evidence="14">
    <location>
        <begin position="99"/>
        <end position="120"/>
    </location>
</feature>
<dbReference type="InterPro" id="IPR050939">
    <property type="entry name" value="Olfactory_GPCR1"/>
</dbReference>
<dbReference type="GO" id="GO:0004930">
    <property type="term" value="F:G protein-coupled receptor activity"/>
    <property type="evidence" value="ECO:0007669"/>
    <property type="project" value="UniProtKB-KW"/>
</dbReference>
<evidence type="ECO:0000256" key="4">
    <source>
        <dbReference type="ARBA" id="ARBA00022692"/>
    </source>
</evidence>
<comment type="caution">
    <text evidence="16">The sequence shown here is derived from an EMBL/GenBank/DDBJ whole genome shotgun (WGS) entry which is preliminary data.</text>
</comment>
<name>A0AAV7DHZ0_ENGPU</name>
<protein>
    <recommendedName>
        <fullName evidence="14">Olfactory receptor</fullName>
    </recommendedName>
</protein>
<keyword evidence="3 14" id="KW-0716">Sensory transduction</keyword>
<keyword evidence="12 13" id="KW-0807">Transducer</keyword>
<dbReference type="PROSITE" id="PS00237">
    <property type="entry name" value="G_PROTEIN_RECEP_F1_1"/>
    <property type="match status" value="1"/>
</dbReference>
<dbReference type="AlphaFoldDB" id="A0AAV7DHZ0"/>
<reference evidence="16" key="1">
    <citation type="thesis" date="2020" institute="ProQuest LLC" country="789 East Eisenhower Parkway, Ann Arbor, MI, USA">
        <title>Comparative Genomics and Chromosome Evolution.</title>
        <authorList>
            <person name="Mudd A.B."/>
        </authorList>
    </citation>
    <scope>NUCLEOTIDE SEQUENCE</scope>
    <source>
        <strain evidence="16">237g6f4</strain>
        <tissue evidence="16">Blood</tissue>
    </source>
</reference>
<keyword evidence="6 14" id="KW-1133">Transmembrane helix</keyword>
<keyword evidence="7 13" id="KW-0297">G-protein coupled receptor</keyword>
<evidence type="ECO:0000256" key="9">
    <source>
        <dbReference type="ARBA" id="ARBA00023157"/>
    </source>
</evidence>
<comment type="subcellular location">
    <subcellularLocation>
        <location evidence="1 14">Cell membrane</location>
        <topology evidence="1 14">Multi-pass membrane protein</topology>
    </subcellularLocation>
</comment>
<evidence type="ECO:0000256" key="8">
    <source>
        <dbReference type="ARBA" id="ARBA00023136"/>
    </source>
</evidence>
<keyword evidence="17" id="KW-1185">Reference proteome</keyword>
<dbReference type="CDD" id="cd13954">
    <property type="entry name" value="7tmA_OR"/>
    <property type="match status" value="1"/>
</dbReference>
<dbReference type="PROSITE" id="PS50262">
    <property type="entry name" value="G_PROTEIN_RECEP_F1_2"/>
    <property type="match status" value="1"/>
</dbReference>
<evidence type="ECO:0000256" key="5">
    <source>
        <dbReference type="ARBA" id="ARBA00022725"/>
    </source>
</evidence>
<organism evidence="16 17">
    <name type="scientific">Engystomops pustulosus</name>
    <name type="common">Tungara frog</name>
    <name type="synonym">Physalaemus pustulosus</name>
    <dbReference type="NCBI Taxonomy" id="76066"/>
    <lineage>
        <taxon>Eukaryota</taxon>
        <taxon>Metazoa</taxon>
        <taxon>Chordata</taxon>
        <taxon>Craniata</taxon>
        <taxon>Vertebrata</taxon>
        <taxon>Euteleostomi</taxon>
        <taxon>Amphibia</taxon>
        <taxon>Batrachia</taxon>
        <taxon>Anura</taxon>
        <taxon>Neobatrachia</taxon>
        <taxon>Hyloidea</taxon>
        <taxon>Leptodactylidae</taxon>
        <taxon>Leiuperinae</taxon>
        <taxon>Engystomops</taxon>
    </lineage>
</organism>
<keyword evidence="2 14" id="KW-1003">Cell membrane</keyword>
<keyword evidence="9" id="KW-1015">Disulfide bond</keyword>
<dbReference type="Pfam" id="PF13853">
    <property type="entry name" value="7tm_4"/>
    <property type="match status" value="1"/>
</dbReference>
<evidence type="ECO:0000256" key="10">
    <source>
        <dbReference type="ARBA" id="ARBA00023170"/>
    </source>
</evidence>
<dbReference type="InterPro" id="IPR000725">
    <property type="entry name" value="Olfact_rcpt"/>
</dbReference>
<evidence type="ECO:0000256" key="3">
    <source>
        <dbReference type="ARBA" id="ARBA00022606"/>
    </source>
</evidence>
<gene>
    <name evidence="16" type="ORF">GDO81_001939</name>
</gene>
<evidence type="ECO:0000256" key="14">
    <source>
        <dbReference type="RuleBase" id="RU363047"/>
    </source>
</evidence>
<dbReference type="Proteomes" id="UP000824782">
    <property type="component" value="Unassembled WGS sequence"/>
</dbReference>
<dbReference type="GO" id="GO:0004984">
    <property type="term" value="F:olfactory receptor activity"/>
    <property type="evidence" value="ECO:0007669"/>
    <property type="project" value="InterPro"/>
</dbReference>
<feature type="transmembrane region" description="Helical" evidence="14">
    <location>
        <begin position="140"/>
        <end position="162"/>
    </location>
</feature>
<feature type="transmembrane region" description="Helical" evidence="14">
    <location>
        <begin position="273"/>
        <end position="292"/>
    </location>
</feature>
<feature type="transmembrane region" description="Helical" evidence="14">
    <location>
        <begin position="206"/>
        <end position="228"/>
    </location>
</feature>
<evidence type="ECO:0000256" key="11">
    <source>
        <dbReference type="ARBA" id="ARBA00023180"/>
    </source>
</evidence>
<evidence type="ECO:0000256" key="13">
    <source>
        <dbReference type="RuleBase" id="RU000688"/>
    </source>
</evidence>
<dbReference type="EMBL" id="WNYA01000001">
    <property type="protein sequence ID" value="KAG8596504.1"/>
    <property type="molecule type" value="Genomic_DNA"/>
</dbReference>
<evidence type="ECO:0000256" key="12">
    <source>
        <dbReference type="ARBA" id="ARBA00023224"/>
    </source>
</evidence>
<keyword evidence="11" id="KW-0325">Glycoprotein</keyword>
<evidence type="ECO:0000256" key="1">
    <source>
        <dbReference type="ARBA" id="ARBA00004651"/>
    </source>
</evidence>
<feature type="transmembrane region" description="Helical" evidence="14">
    <location>
        <begin position="240"/>
        <end position="261"/>
    </location>
</feature>
<evidence type="ECO:0000313" key="17">
    <source>
        <dbReference type="Proteomes" id="UP000824782"/>
    </source>
</evidence>
<dbReference type="PRINTS" id="PR00245">
    <property type="entry name" value="OLFACTORYR"/>
</dbReference>
<proteinExistence type="inferred from homology"/>
<feature type="transmembrane region" description="Helical" evidence="14">
    <location>
        <begin position="24"/>
        <end position="48"/>
    </location>
</feature>
<evidence type="ECO:0000256" key="7">
    <source>
        <dbReference type="ARBA" id="ARBA00023040"/>
    </source>
</evidence>
<evidence type="ECO:0000256" key="2">
    <source>
        <dbReference type="ARBA" id="ARBA00022475"/>
    </source>
</evidence>
<dbReference type="Gene3D" id="1.20.1070.10">
    <property type="entry name" value="Rhodopsin 7-helix transmembrane proteins"/>
    <property type="match status" value="1"/>
</dbReference>
<dbReference type="PRINTS" id="PR00237">
    <property type="entry name" value="GPCRRHODOPSN"/>
</dbReference>
<evidence type="ECO:0000259" key="15">
    <source>
        <dbReference type="PROSITE" id="PS50262"/>
    </source>
</evidence>
<sequence>MDLDNTTLKHFVIVGFTLNSNLQAVFLLIFLFMYTLTVVGNLVIIVIIHTNDRLTHVPMYFFLTHLSFVELCYTTTISPNFLDLIVKRQKSITFTECLIQLYLFLSLASVENFLLATMAYDRYLAICKPLQYHILMNSILCRNFAIFCWLGGCLIPVVPIILVSQIKYCRPYIINHFFCDVSPLFALSCTNISHIKMFEYVCAASVLLSSCLVILMSYVLIVSAILMIQTSHGRRKAFSTCASHLIVVILFFGPGILIYVSPLSHQSVALNKWMSLLYTQVTPLLNPFVYSLRNEEVKLALKGVVRQELRKQDSCTSIHWDYKSHQPECAHAQNAQQNSDLLLVLWACIVEEAEAGTVHTRKDAVWRIALCAAHVRAYRRMKTASGRGLLFAGLFTTHA</sequence>
<dbReference type="SUPFAM" id="SSF81321">
    <property type="entry name" value="Family A G protein-coupled receptor-like"/>
    <property type="match status" value="1"/>
</dbReference>